<dbReference type="InterPro" id="IPR036390">
    <property type="entry name" value="WH_DNA-bd_sf"/>
</dbReference>
<reference evidence="3" key="1">
    <citation type="submission" date="2016-10" db="EMBL/GenBank/DDBJ databases">
        <authorList>
            <person name="Varghese N."/>
            <person name="Submissions S."/>
        </authorList>
    </citation>
    <scope>NUCLEOTIDE SEQUENCE [LARGE SCALE GENOMIC DNA]</scope>
    <source>
        <strain evidence="3">DSM 26894</strain>
    </source>
</reference>
<dbReference type="AlphaFoldDB" id="A0A1I6UM26"/>
<dbReference type="InterPro" id="IPR039422">
    <property type="entry name" value="MarR/SlyA-like"/>
</dbReference>
<dbReference type="GO" id="GO:0003677">
    <property type="term" value="F:DNA binding"/>
    <property type="evidence" value="ECO:0007669"/>
    <property type="project" value="UniProtKB-KW"/>
</dbReference>
<dbReference type="EMBL" id="FOZW01000008">
    <property type="protein sequence ID" value="SFT02473.1"/>
    <property type="molecule type" value="Genomic_DNA"/>
</dbReference>
<dbReference type="STRING" id="311180.SAMN04488050_108169"/>
<dbReference type="GO" id="GO:0003700">
    <property type="term" value="F:DNA-binding transcription factor activity"/>
    <property type="evidence" value="ECO:0007669"/>
    <property type="project" value="InterPro"/>
</dbReference>
<proteinExistence type="predicted"/>
<evidence type="ECO:0000259" key="1">
    <source>
        <dbReference type="PROSITE" id="PS50995"/>
    </source>
</evidence>
<dbReference type="Pfam" id="PF01047">
    <property type="entry name" value="MarR"/>
    <property type="match status" value="1"/>
</dbReference>
<dbReference type="GO" id="GO:0006950">
    <property type="term" value="P:response to stress"/>
    <property type="evidence" value="ECO:0007669"/>
    <property type="project" value="TreeGrafter"/>
</dbReference>
<feature type="domain" description="HTH marR-type" evidence="1">
    <location>
        <begin position="20"/>
        <end position="153"/>
    </location>
</feature>
<name>A0A1I6UM26_9RHOB</name>
<keyword evidence="2" id="KW-0238">DNA-binding</keyword>
<dbReference type="Proteomes" id="UP000199392">
    <property type="component" value="Unassembled WGS sequence"/>
</dbReference>
<dbReference type="PANTHER" id="PTHR33164">
    <property type="entry name" value="TRANSCRIPTIONAL REGULATOR, MARR FAMILY"/>
    <property type="match status" value="1"/>
</dbReference>
<dbReference type="PROSITE" id="PS50995">
    <property type="entry name" value="HTH_MARR_2"/>
    <property type="match status" value="1"/>
</dbReference>
<dbReference type="InterPro" id="IPR036388">
    <property type="entry name" value="WH-like_DNA-bd_sf"/>
</dbReference>
<dbReference type="SMART" id="SM00347">
    <property type="entry name" value="HTH_MARR"/>
    <property type="match status" value="1"/>
</dbReference>
<dbReference type="Gene3D" id="1.10.10.10">
    <property type="entry name" value="Winged helix-like DNA-binding domain superfamily/Winged helix DNA-binding domain"/>
    <property type="match status" value="1"/>
</dbReference>
<dbReference type="InterPro" id="IPR000835">
    <property type="entry name" value="HTH_MarR-typ"/>
</dbReference>
<evidence type="ECO:0000313" key="2">
    <source>
        <dbReference type="EMBL" id="SFT02473.1"/>
    </source>
</evidence>
<keyword evidence="3" id="KW-1185">Reference proteome</keyword>
<protein>
    <submittedName>
        <fullName evidence="2">DNA-binding transcriptional regulator, MarR family</fullName>
    </submittedName>
</protein>
<dbReference type="RefSeq" id="WP_176806741.1">
    <property type="nucleotide sequence ID" value="NZ_FNCL01000009.1"/>
</dbReference>
<gene>
    <name evidence="2" type="ORF">SAMN04488050_108169</name>
</gene>
<accession>A0A1I6UM26</accession>
<dbReference type="SUPFAM" id="SSF46785">
    <property type="entry name" value="Winged helix' DNA-binding domain"/>
    <property type="match status" value="1"/>
</dbReference>
<sequence>MTKASERNAARIAARRAREGYNVFSRLPAVYAASRSQGQQFLQLGGGLSIVEWRTLWDLHEVGPMTIRDLSAIQRADHSLLSRALPAMARKGYVTMRRDDGDGRQTIVEIAPAGRAAYDCAAPVMARRRAALREVFSEEEIAVFVGFLDRFEEFLRTPVEQVLKEESAK</sequence>
<organism evidence="2 3">
    <name type="scientific">Alloyangia pacifica</name>
    <dbReference type="NCBI Taxonomy" id="311180"/>
    <lineage>
        <taxon>Bacteria</taxon>
        <taxon>Pseudomonadati</taxon>
        <taxon>Pseudomonadota</taxon>
        <taxon>Alphaproteobacteria</taxon>
        <taxon>Rhodobacterales</taxon>
        <taxon>Roseobacteraceae</taxon>
        <taxon>Alloyangia</taxon>
    </lineage>
</organism>
<dbReference type="PANTHER" id="PTHR33164:SF57">
    <property type="entry name" value="MARR-FAMILY TRANSCRIPTIONAL REGULATOR"/>
    <property type="match status" value="1"/>
</dbReference>
<evidence type="ECO:0000313" key="3">
    <source>
        <dbReference type="Proteomes" id="UP000199392"/>
    </source>
</evidence>